<gene>
    <name evidence="2" type="ORF">KP78_06930</name>
</gene>
<protein>
    <recommendedName>
        <fullName evidence="1">Regulatory protein YycH domain-containing protein</fullName>
    </recommendedName>
</protein>
<name>A0A0C2RG96_9BACL</name>
<accession>A0A0C2RG96</accession>
<evidence type="ECO:0000313" key="3">
    <source>
        <dbReference type="Proteomes" id="UP000031938"/>
    </source>
</evidence>
<dbReference type="Proteomes" id="UP000031938">
    <property type="component" value="Unassembled WGS sequence"/>
</dbReference>
<dbReference type="AlphaFoldDB" id="A0A0C2RG96"/>
<dbReference type="PATRIC" id="fig|889306.3.peg.693"/>
<organism evidence="2 3">
    <name type="scientific">Jeotgalibacillus soli</name>
    <dbReference type="NCBI Taxonomy" id="889306"/>
    <lineage>
        <taxon>Bacteria</taxon>
        <taxon>Bacillati</taxon>
        <taxon>Bacillota</taxon>
        <taxon>Bacilli</taxon>
        <taxon>Bacillales</taxon>
        <taxon>Caryophanaceae</taxon>
        <taxon>Jeotgalibacillus</taxon>
    </lineage>
</organism>
<dbReference type="Pfam" id="PF07435">
    <property type="entry name" value="YycH"/>
    <property type="match status" value="1"/>
</dbReference>
<evidence type="ECO:0000313" key="2">
    <source>
        <dbReference type="EMBL" id="KIL49225.1"/>
    </source>
</evidence>
<comment type="caution">
    <text evidence="2">The sequence shown here is derived from an EMBL/GenBank/DDBJ whole genome shotgun (WGS) entry which is preliminary data.</text>
</comment>
<proteinExistence type="predicted"/>
<keyword evidence="3" id="KW-1185">Reference proteome</keyword>
<dbReference type="STRING" id="889306.KP78_06930"/>
<dbReference type="EMBL" id="JXRP01000009">
    <property type="protein sequence ID" value="KIL49225.1"/>
    <property type="molecule type" value="Genomic_DNA"/>
</dbReference>
<dbReference type="InterPro" id="IPR009996">
    <property type="entry name" value="YycH"/>
</dbReference>
<feature type="domain" description="Regulatory protein YycH" evidence="1">
    <location>
        <begin position="7"/>
        <end position="434"/>
    </location>
</feature>
<dbReference type="CDD" id="cd15787">
    <property type="entry name" value="YycH_N"/>
    <property type="match status" value="1"/>
</dbReference>
<dbReference type="InterPro" id="IPR042274">
    <property type="entry name" value="YycH/YycI_2"/>
</dbReference>
<dbReference type="Gene3D" id="3.10.450.310">
    <property type="match status" value="1"/>
</dbReference>
<reference evidence="2 3" key="1">
    <citation type="submission" date="2015-01" db="EMBL/GenBank/DDBJ databases">
        <title>Genome sequencing of Jeotgalibacillus soli.</title>
        <authorList>
            <person name="Goh K.M."/>
            <person name="Chan K.-G."/>
            <person name="Yaakop A.S."/>
            <person name="Ee R."/>
            <person name="Gan H.M."/>
            <person name="Chan C.S."/>
        </authorList>
    </citation>
    <scope>NUCLEOTIDE SEQUENCE [LARGE SCALE GENOMIC DNA]</scope>
    <source>
        <strain evidence="2 3">P9</strain>
    </source>
</reference>
<dbReference type="Gene3D" id="3.30.310.160">
    <property type="entry name" value="YycH protein, domain 2"/>
    <property type="match status" value="1"/>
</dbReference>
<sequence length="445" mass="51469">MVMNIELFKSILLALLVVLSGVLTWNVWSYQPDYVIIERTETVDISIAAEKDIQDLVKPNRILVHNGEEVYGTPSDIEINQLIDMMKGWTLFNVRNISSEVSEEEFKNLVHGPDRVEILFPTETPFETYREVLRFEDSNLPSATFDRIVVQLDEREGDTLNIYFVLYEDRIVHEAKVSDSVMVQFNREVIQPASQEFQRYFSYDAGGQRTLFLPSQSTNAIQYKYWMNFYDPGQFQDALFSDPSLVNRNPLGPNGNEEQYIDGSSLMKVDLVNRMLNYVNPSSETEIGAIPSDLIQKSRRFVNEHEGWTDDYRLFSINPEEQQITYRIHEQGHPVFNNEGIAQIDQEWGETRIYKYDRSFMGLDVRLPSQTETKALPTGDAVISNLEKQPNFDPALLEDVIIGYHMTRDIENSILYTLEPMWYYKYKGSWQQVPIEGGGNPVGLE</sequence>
<evidence type="ECO:0000259" key="1">
    <source>
        <dbReference type="Pfam" id="PF07435"/>
    </source>
</evidence>